<evidence type="ECO:0000256" key="1">
    <source>
        <dbReference type="SAM" id="SignalP"/>
    </source>
</evidence>
<name>A0AA38PXP9_9AGAR</name>
<feature type="signal peptide" evidence="1">
    <location>
        <begin position="1"/>
        <end position="20"/>
    </location>
</feature>
<comment type="caution">
    <text evidence="2">The sequence shown here is derived from an EMBL/GenBank/DDBJ whole genome shotgun (WGS) entry which is preliminary data.</text>
</comment>
<sequence length="88" mass="9970">GVFYAIVLLLLSRTRNGGNGGRVVVRITCLSKVFSLAHAALASNQQSRFHSSLVEAFEEFKKWDGNMYYWKARRVLAMETISSKYYGC</sequence>
<accession>A0AA38PXP9</accession>
<keyword evidence="1" id="KW-0732">Signal</keyword>
<proteinExistence type="predicted"/>
<reference evidence="2" key="1">
    <citation type="submission" date="2022-08" db="EMBL/GenBank/DDBJ databases">
        <authorList>
            <consortium name="DOE Joint Genome Institute"/>
            <person name="Min B."/>
            <person name="Riley R."/>
            <person name="Sierra-Patev S."/>
            <person name="Naranjo-Ortiz M."/>
            <person name="Looney B."/>
            <person name="Konkel Z."/>
            <person name="Slot J.C."/>
            <person name="Sakamoto Y."/>
            <person name="Steenwyk J.L."/>
            <person name="Rokas A."/>
            <person name="Carro J."/>
            <person name="Camarero S."/>
            <person name="Ferreira P."/>
            <person name="Molpeceres G."/>
            <person name="Ruiz-Duenas F.J."/>
            <person name="Serrano A."/>
            <person name="Henrissat B."/>
            <person name="Drula E."/>
            <person name="Hughes K.W."/>
            <person name="Mata J.L."/>
            <person name="Ishikawa N.K."/>
            <person name="Vargas-Isla R."/>
            <person name="Ushijima S."/>
            <person name="Smith C.A."/>
            <person name="Ahrendt S."/>
            <person name="Andreopoulos W."/>
            <person name="He G."/>
            <person name="Labutti K."/>
            <person name="Lipzen A."/>
            <person name="Ng V."/>
            <person name="Sandor L."/>
            <person name="Barry K."/>
            <person name="Martinez A.T."/>
            <person name="Xiao Y."/>
            <person name="Gibbons J.G."/>
            <person name="Terashima K."/>
            <person name="Hibbett D.S."/>
            <person name="Grigoriev I.V."/>
        </authorList>
    </citation>
    <scope>NUCLEOTIDE SEQUENCE</scope>
    <source>
        <strain evidence="2">TFB7829</strain>
    </source>
</reference>
<dbReference type="Proteomes" id="UP001163850">
    <property type="component" value="Unassembled WGS sequence"/>
</dbReference>
<organism evidence="2 3">
    <name type="scientific">Lentinula detonsa</name>
    <dbReference type="NCBI Taxonomy" id="2804962"/>
    <lineage>
        <taxon>Eukaryota</taxon>
        <taxon>Fungi</taxon>
        <taxon>Dikarya</taxon>
        <taxon>Basidiomycota</taxon>
        <taxon>Agaricomycotina</taxon>
        <taxon>Agaricomycetes</taxon>
        <taxon>Agaricomycetidae</taxon>
        <taxon>Agaricales</taxon>
        <taxon>Marasmiineae</taxon>
        <taxon>Omphalotaceae</taxon>
        <taxon>Lentinula</taxon>
    </lineage>
</organism>
<dbReference type="AlphaFoldDB" id="A0AA38PXP9"/>
<feature type="non-terminal residue" evidence="2">
    <location>
        <position position="1"/>
    </location>
</feature>
<gene>
    <name evidence="2" type="ORF">F5890DRAFT_1520688</name>
</gene>
<feature type="chain" id="PRO_5041383190" evidence="1">
    <location>
        <begin position="21"/>
        <end position="88"/>
    </location>
</feature>
<protein>
    <submittedName>
        <fullName evidence="2">Uncharacterized protein</fullName>
    </submittedName>
</protein>
<dbReference type="EMBL" id="MU802008">
    <property type="protein sequence ID" value="KAJ3983853.1"/>
    <property type="molecule type" value="Genomic_DNA"/>
</dbReference>
<evidence type="ECO:0000313" key="2">
    <source>
        <dbReference type="EMBL" id="KAJ3983853.1"/>
    </source>
</evidence>
<evidence type="ECO:0000313" key="3">
    <source>
        <dbReference type="Proteomes" id="UP001163850"/>
    </source>
</evidence>